<dbReference type="Proteomes" id="UP000683925">
    <property type="component" value="Unassembled WGS sequence"/>
</dbReference>
<proteinExistence type="predicted"/>
<dbReference type="AlphaFoldDB" id="A0A8S1SXI1"/>
<protein>
    <submittedName>
        <fullName evidence="1">Uncharacterized protein</fullName>
    </submittedName>
</protein>
<evidence type="ECO:0000313" key="1">
    <source>
        <dbReference type="EMBL" id="CAD8144039.1"/>
    </source>
</evidence>
<name>A0A8S1SXI1_PAROT</name>
<comment type="caution">
    <text evidence="1">The sequence shown here is derived from an EMBL/GenBank/DDBJ whole genome shotgun (WGS) entry which is preliminary data.</text>
</comment>
<accession>A0A8S1SXI1</accession>
<organism evidence="1 2">
    <name type="scientific">Paramecium octaurelia</name>
    <dbReference type="NCBI Taxonomy" id="43137"/>
    <lineage>
        <taxon>Eukaryota</taxon>
        <taxon>Sar</taxon>
        <taxon>Alveolata</taxon>
        <taxon>Ciliophora</taxon>
        <taxon>Intramacronucleata</taxon>
        <taxon>Oligohymenophorea</taxon>
        <taxon>Peniculida</taxon>
        <taxon>Parameciidae</taxon>
        <taxon>Paramecium</taxon>
    </lineage>
</organism>
<keyword evidence="2" id="KW-1185">Reference proteome</keyword>
<dbReference type="EMBL" id="CAJJDP010000015">
    <property type="protein sequence ID" value="CAD8144039.1"/>
    <property type="molecule type" value="Genomic_DNA"/>
</dbReference>
<evidence type="ECO:0000313" key="2">
    <source>
        <dbReference type="Proteomes" id="UP000683925"/>
    </source>
</evidence>
<sequence length="60" mass="6806">MIIKSNSLPCSPNLLNSIGVYIIENLKLSLISSQETSHEFKNIFESKVYKTNILHNSIKI</sequence>
<gene>
    <name evidence="1" type="ORF">POCTA_138.1.T0150368</name>
</gene>
<reference evidence="1" key="1">
    <citation type="submission" date="2021-01" db="EMBL/GenBank/DDBJ databases">
        <authorList>
            <consortium name="Genoscope - CEA"/>
            <person name="William W."/>
        </authorList>
    </citation>
    <scope>NUCLEOTIDE SEQUENCE</scope>
</reference>